<evidence type="ECO:0000256" key="1">
    <source>
        <dbReference type="ARBA" id="ARBA00022679"/>
    </source>
</evidence>
<dbReference type="GO" id="GO:0008168">
    <property type="term" value="F:methyltransferase activity"/>
    <property type="evidence" value="ECO:0007669"/>
    <property type="project" value="UniProtKB-KW"/>
</dbReference>
<evidence type="ECO:0000313" key="2">
    <source>
        <dbReference type="EMBL" id="QBA65381.1"/>
    </source>
</evidence>
<name>A0A411ECB5_9FLAO</name>
<protein>
    <submittedName>
        <fullName evidence="2">Class I SAM-dependent methyltransferase</fullName>
    </submittedName>
</protein>
<dbReference type="PANTHER" id="PTHR43861:SF3">
    <property type="entry name" value="PUTATIVE (AFU_ORTHOLOGUE AFUA_2G14390)-RELATED"/>
    <property type="match status" value="1"/>
</dbReference>
<dbReference type="GO" id="GO:0032259">
    <property type="term" value="P:methylation"/>
    <property type="evidence" value="ECO:0007669"/>
    <property type="project" value="UniProtKB-KW"/>
</dbReference>
<accession>A0A411ECB5</accession>
<dbReference type="OrthoDB" id="2370471at2"/>
<sequence>MIEYLNTRDYSITQEEFVLMYDEQRELLKTEPQPDNLDPYYQHEEYISHTDNNKTFLEKIYQLVKTIGLSRKRKWLQKFVLENSKVLDVGAGTGSFVAYLRDNDFNAVGVEPSDRARKLASIKGVSLSESIDEIAKQEFDAITLWHVLEHFKDLDREITKLKERLKTGGCLFIAVPNFRSYDAKHYGEYWAAYDVPRHLWHFSRAAIQNIFNKKGFQLMDTKPMLFDSFYIALLSEHYKHGRKRWLSAIWHGLRSNLYGFRTGEYSSLVYILRKRPE</sequence>
<evidence type="ECO:0000313" key="3">
    <source>
        <dbReference type="Proteomes" id="UP000290889"/>
    </source>
</evidence>
<reference evidence="2 3" key="1">
    <citation type="submission" date="2019-01" db="EMBL/GenBank/DDBJ databases">
        <title>Muriicola soli sp. nov., isolated from soil.</title>
        <authorList>
            <person name="Kang H.J."/>
            <person name="Kim S.B."/>
        </authorList>
    </citation>
    <scope>NUCLEOTIDE SEQUENCE [LARGE SCALE GENOMIC DNA]</scope>
    <source>
        <strain evidence="2 3">MMS17-SY002</strain>
    </source>
</reference>
<organism evidence="2 3">
    <name type="scientific">Muriicola soli</name>
    <dbReference type="NCBI Taxonomy" id="2507538"/>
    <lineage>
        <taxon>Bacteria</taxon>
        <taxon>Pseudomonadati</taxon>
        <taxon>Bacteroidota</taxon>
        <taxon>Flavobacteriia</taxon>
        <taxon>Flavobacteriales</taxon>
        <taxon>Flavobacteriaceae</taxon>
        <taxon>Muriicola</taxon>
    </lineage>
</organism>
<dbReference type="Pfam" id="PF13489">
    <property type="entry name" value="Methyltransf_23"/>
    <property type="match status" value="1"/>
</dbReference>
<dbReference type="CDD" id="cd02440">
    <property type="entry name" value="AdoMet_MTases"/>
    <property type="match status" value="1"/>
</dbReference>
<dbReference type="EMBL" id="CP035544">
    <property type="protein sequence ID" value="QBA65381.1"/>
    <property type="molecule type" value="Genomic_DNA"/>
</dbReference>
<dbReference type="InterPro" id="IPR029063">
    <property type="entry name" value="SAM-dependent_MTases_sf"/>
</dbReference>
<dbReference type="RefSeq" id="WP_129606559.1">
    <property type="nucleotide sequence ID" value="NZ_CP035544.1"/>
</dbReference>
<keyword evidence="2" id="KW-0489">Methyltransferase</keyword>
<proteinExistence type="predicted"/>
<dbReference type="Proteomes" id="UP000290889">
    <property type="component" value="Chromosome"/>
</dbReference>
<keyword evidence="3" id="KW-1185">Reference proteome</keyword>
<dbReference type="SUPFAM" id="SSF53335">
    <property type="entry name" value="S-adenosyl-L-methionine-dependent methyltransferases"/>
    <property type="match status" value="1"/>
</dbReference>
<gene>
    <name evidence="2" type="ORF">EQY75_13070</name>
</gene>
<dbReference type="KEGG" id="mur:EQY75_13070"/>
<dbReference type="AlphaFoldDB" id="A0A411ECB5"/>
<dbReference type="PANTHER" id="PTHR43861">
    <property type="entry name" value="TRANS-ACONITATE 2-METHYLTRANSFERASE-RELATED"/>
    <property type="match status" value="1"/>
</dbReference>
<keyword evidence="1 2" id="KW-0808">Transferase</keyword>
<dbReference type="Gene3D" id="3.40.50.150">
    <property type="entry name" value="Vaccinia Virus protein VP39"/>
    <property type="match status" value="1"/>
</dbReference>